<gene>
    <name evidence="9" type="ordered locus">Dshi_3908</name>
</gene>
<evidence type="ECO:0000256" key="7">
    <source>
        <dbReference type="ARBA" id="ARBA00023136"/>
    </source>
</evidence>
<protein>
    <recommendedName>
        <fullName evidence="11">Permease</fullName>
    </recommendedName>
</protein>
<dbReference type="KEGG" id="dsh:Dshi_3908"/>
<comment type="subcellular location">
    <subcellularLocation>
        <location evidence="1">Cell membrane</location>
        <topology evidence="1">Multi-pass membrane protein</topology>
    </subcellularLocation>
</comment>
<keyword evidence="3" id="KW-0813">Transport</keyword>
<feature type="transmembrane region" description="Helical" evidence="8">
    <location>
        <begin position="77"/>
        <end position="102"/>
    </location>
</feature>
<feature type="transmembrane region" description="Helical" evidence="8">
    <location>
        <begin position="252"/>
        <end position="273"/>
    </location>
</feature>
<feature type="transmembrane region" description="Helical" evidence="8">
    <location>
        <begin position="25"/>
        <end position="42"/>
    </location>
</feature>
<dbReference type="InterPro" id="IPR002549">
    <property type="entry name" value="AI-2E-like"/>
</dbReference>
<organism evidence="9 10">
    <name type="scientific">Dinoroseobacter shibae (strain DSM 16493 / NCIMB 14021 / DFL 12)</name>
    <dbReference type="NCBI Taxonomy" id="398580"/>
    <lineage>
        <taxon>Bacteria</taxon>
        <taxon>Pseudomonadati</taxon>
        <taxon>Pseudomonadota</taxon>
        <taxon>Alphaproteobacteria</taxon>
        <taxon>Rhodobacterales</taxon>
        <taxon>Roseobacteraceae</taxon>
        <taxon>Dinoroseobacter</taxon>
    </lineage>
</organism>
<evidence type="ECO:0000256" key="1">
    <source>
        <dbReference type="ARBA" id="ARBA00004651"/>
    </source>
</evidence>
<evidence type="ECO:0000313" key="10">
    <source>
        <dbReference type="Proteomes" id="UP000006833"/>
    </source>
</evidence>
<dbReference type="RefSeq" id="WP_012187294.1">
    <property type="nucleotide sequence ID" value="NC_009956.1"/>
</dbReference>
<feature type="transmembrane region" description="Helical" evidence="8">
    <location>
        <begin position="227"/>
        <end position="246"/>
    </location>
</feature>
<evidence type="ECO:0000256" key="2">
    <source>
        <dbReference type="ARBA" id="ARBA00009773"/>
    </source>
</evidence>
<accession>A8LTR9</accession>
<dbReference type="PANTHER" id="PTHR21716">
    <property type="entry name" value="TRANSMEMBRANE PROTEIN"/>
    <property type="match status" value="1"/>
</dbReference>
<reference evidence="10" key="1">
    <citation type="journal article" date="2010" name="ISME J.">
        <title>The complete genome sequence of the algal symbiont Dinoroseobacter shibae: a hitchhiker's guide to life in the sea.</title>
        <authorList>
            <person name="Wagner-Dobler I."/>
            <person name="Ballhausen B."/>
            <person name="Berger M."/>
            <person name="Brinkhoff T."/>
            <person name="Buchholz I."/>
            <person name="Bunk B."/>
            <person name="Cypionka H."/>
            <person name="Daniel R."/>
            <person name="Drepper T."/>
            <person name="Gerdts G."/>
            <person name="Hahnke S."/>
            <person name="Han C."/>
            <person name="Jahn D."/>
            <person name="Kalhoefer D."/>
            <person name="Kiss H."/>
            <person name="Klenk H.P."/>
            <person name="Kyrpides N."/>
            <person name="Liebl W."/>
            <person name="Liesegang H."/>
            <person name="Meincke L."/>
            <person name="Pati A."/>
            <person name="Petersen J."/>
            <person name="Piekarski T."/>
            <person name="Pommerenke C."/>
            <person name="Pradella S."/>
            <person name="Pukall R."/>
            <person name="Rabus R."/>
            <person name="Stackebrandt E."/>
            <person name="Thole S."/>
            <person name="Thompson L."/>
            <person name="Tielen P."/>
            <person name="Tomasch J."/>
            <person name="von Jan M."/>
            <person name="Wanphrut N."/>
            <person name="Wichels A."/>
            <person name="Zech H."/>
            <person name="Simon M."/>
        </authorList>
    </citation>
    <scope>NUCLEOTIDE SEQUENCE [LARGE SCALE GENOMIC DNA]</scope>
    <source>
        <strain evidence="10">DSM 16493 / NCIMB 14021 / DFL 12</strain>
        <plasmid evidence="10">Plasmid pDSHI02</plasmid>
    </source>
</reference>
<evidence type="ECO:0000313" key="9">
    <source>
        <dbReference type="EMBL" id="ABV95636.1"/>
    </source>
</evidence>
<dbReference type="Proteomes" id="UP000006833">
    <property type="component" value="Plasmid pDSHI02"/>
</dbReference>
<evidence type="ECO:0000256" key="8">
    <source>
        <dbReference type="SAM" id="Phobius"/>
    </source>
</evidence>
<evidence type="ECO:0000256" key="6">
    <source>
        <dbReference type="ARBA" id="ARBA00022989"/>
    </source>
</evidence>
<keyword evidence="4" id="KW-1003">Cell membrane</keyword>
<keyword evidence="9" id="KW-0614">Plasmid</keyword>
<proteinExistence type="inferred from homology"/>
<name>A8LTR9_DINSH</name>
<dbReference type="AlphaFoldDB" id="A8LTR9"/>
<keyword evidence="6 8" id="KW-1133">Transmembrane helix</keyword>
<keyword evidence="7 8" id="KW-0472">Membrane</keyword>
<evidence type="ECO:0000256" key="4">
    <source>
        <dbReference type="ARBA" id="ARBA00022475"/>
    </source>
</evidence>
<comment type="similarity">
    <text evidence="2">Belongs to the autoinducer-2 exporter (AI-2E) (TC 2.A.86) family.</text>
</comment>
<dbReference type="OrthoDB" id="9799225at2"/>
<dbReference type="HOGENOM" id="CLU_031275_0_3_5"/>
<geneLocation type="plasmid" evidence="9 10">
    <name>pDSHI02</name>
</geneLocation>
<feature type="transmembrane region" description="Helical" evidence="8">
    <location>
        <begin position="280"/>
        <end position="301"/>
    </location>
</feature>
<evidence type="ECO:0000256" key="3">
    <source>
        <dbReference type="ARBA" id="ARBA00022448"/>
    </source>
</evidence>
<evidence type="ECO:0000256" key="5">
    <source>
        <dbReference type="ARBA" id="ARBA00022692"/>
    </source>
</evidence>
<dbReference type="GO" id="GO:0005886">
    <property type="term" value="C:plasma membrane"/>
    <property type="evidence" value="ECO:0007669"/>
    <property type="project" value="UniProtKB-SubCell"/>
</dbReference>
<sequence>MDQVAQSKQTNVSGAGRAAMGRRNYALGLVAALLVIAMFAALRAMAPIAIPVVIAVFVALAVLPMDRAVAERLPKPLSWLGRAFVMVFLLSILATFIVGLSYCVTQIATQLPDVSERLSNVLLERASSGQGNTDVWTAALTQLRNMLDDQGAALADMAFNWASGVAQGVASSTGALLAGLFLVLFLVLLALSEADNWAAKLDNILTDRDRPWRQVTTRLGQALRRFLATRAVMGLITAVAYTLWFLPFDLDLLLVWGILTFLMNFIPNLGSIVSGVLPSIYAFLTLDPGTALLLAAGLVLIEQVIGNWLDPRVQGNSVAVSPLVILVAVLFWGWFWGIAGAFLATPITLAIMIFCNYVRALRPLALLLSNQRRAADLDDALSG</sequence>
<dbReference type="PANTHER" id="PTHR21716:SF53">
    <property type="entry name" value="PERMEASE PERM-RELATED"/>
    <property type="match status" value="1"/>
</dbReference>
<dbReference type="EMBL" id="CP000832">
    <property type="protein sequence ID" value="ABV95636.1"/>
    <property type="molecule type" value="Genomic_DNA"/>
</dbReference>
<dbReference type="Pfam" id="PF01594">
    <property type="entry name" value="AI-2E_transport"/>
    <property type="match status" value="1"/>
</dbReference>
<evidence type="ECO:0008006" key="11">
    <source>
        <dbReference type="Google" id="ProtNLM"/>
    </source>
</evidence>
<keyword evidence="10" id="KW-1185">Reference proteome</keyword>
<feature type="transmembrane region" description="Helical" evidence="8">
    <location>
        <begin position="169"/>
        <end position="191"/>
    </location>
</feature>
<keyword evidence="5 8" id="KW-0812">Transmembrane</keyword>
<feature type="transmembrane region" description="Helical" evidence="8">
    <location>
        <begin position="321"/>
        <end position="354"/>
    </location>
</feature>
<feature type="transmembrane region" description="Helical" evidence="8">
    <location>
        <begin position="48"/>
        <end position="65"/>
    </location>
</feature>